<dbReference type="RefSeq" id="WP_009049632.1">
    <property type="nucleotide sequence ID" value="NZ_CM001490.1"/>
</dbReference>
<dbReference type="Proteomes" id="UP000003790">
    <property type="component" value="Chromosome"/>
</dbReference>
<proteinExistence type="predicted"/>
<dbReference type="EMBL" id="AHOT01000011">
    <property type="protein sequence ID" value="EIM16957.1"/>
    <property type="molecule type" value="Genomic_DNA"/>
</dbReference>
<sequence>MPLIDEFNEFLSTVNVATTLREKANSDETGLVEGERHLLYEAIFLRLFRAYENLLESAFISYLTGEPTTGGVPVRSHVTPTDRDHARALVTSSQPFLDWTSPPVVMKRAETYIVDGDPIRAAIAASQSHLQQAKKIRNHIAHNSTESEKEFNKIVVQLLLTPPMSKLSAGELLSCTPTAGPCARKEILSFFLEKLESTARALVS</sequence>
<name>A0AB33WVB5_9PSED</name>
<protein>
    <recommendedName>
        <fullName evidence="3">RiboL-PSP-HEPN domain-containing protein</fullName>
    </recommendedName>
</protein>
<comment type="caution">
    <text evidence="1">The sequence shown here is derived from an EMBL/GenBank/DDBJ whole genome shotgun (WGS) entry which is preliminary data.</text>
</comment>
<gene>
    <name evidence="1" type="ORF">PchlO6_3821</name>
</gene>
<reference evidence="1 2" key="1">
    <citation type="journal article" date="2012" name="PLoS Genet.">
        <title>Comparative Genomics of Plant-Associated Pseudomonas spp.: Insights into Diversity and Inheritance of Traits Involved in Multitrophic Interactions.</title>
        <authorList>
            <person name="Loper J.E."/>
            <person name="Hassan K.A."/>
            <person name="Mavrodi D.V."/>
            <person name="Davis E.W.II."/>
            <person name="Lim C.K."/>
            <person name="Shaffer B.T."/>
            <person name="Elbourne L.D."/>
            <person name="Stockwell V.O."/>
            <person name="Hartney S.L."/>
            <person name="Breakwell K."/>
            <person name="Henkels M.D."/>
            <person name="Tetu S.G."/>
            <person name="Rangel L.I."/>
            <person name="Kidarsa T.A."/>
            <person name="Wilson N.L."/>
            <person name="van de Mortel J.E."/>
            <person name="Song C."/>
            <person name="Blumhagen R."/>
            <person name="Radune D."/>
            <person name="Hostetler J.B."/>
            <person name="Brinkac L.M."/>
            <person name="Durkin A.S."/>
            <person name="Kluepfel D.A."/>
            <person name="Wechter W.P."/>
            <person name="Anderson A.J."/>
            <person name="Kim Y.C."/>
            <person name="Pierson L.S.III."/>
            <person name="Pierson E.A."/>
            <person name="Lindow S.E."/>
            <person name="Kobayashi D.Y."/>
            <person name="Raaijmakers J.M."/>
            <person name="Weller D.M."/>
            <person name="Thomashow L.S."/>
            <person name="Allen A.E."/>
            <person name="Paulsen I.T."/>
        </authorList>
    </citation>
    <scope>NUCLEOTIDE SEQUENCE [LARGE SCALE GENOMIC DNA]</scope>
    <source>
        <strain evidence="1 2">O6</strain>
    </source>
</reference>
<dbReference type="AlphaFoldDB" id="A0AB33WVB5"/>
<evidence type="ECO:0008006" key="3">
    <source>
        <dbReference type="Google" id="ProtNLM"/>
    </source>
</evidence>
<accession>A0AB33WVB5</accession>
<organism evidence="1 2">
    <name type="scientific">Pseudomonas chlororaphis O6</name>
    <dbReference type="NCBI Taxonomy" id="1037915"/>
    <lineage>
        <taxon>Bacteria</taxon>
        <taxon>Pseudomonadati</taxon>
        <taxon>Pseudomonadota</taxon>
        <taxon>Gammaproteobacteria</taxon>
        <taxon>Pseudomonadales</taxon>
        <taxon>Pseudomonadaceae</taxon>
        <taxon>Pseudomonas</taxon>
    </lineage>
</organism>
<evidence type="ECO:0000313" key="2">
    <source>
        <dbReference type="Proteomes" id="UP000003790"/>
    </source>
</evidence>
<evidence type="ECO:0000313" key="1">
    <source>
        <dbReference type="EMBL" id="EIM16957.1"/>
    </source>
</evidence>